<dbReference type="PANTHER" id="PTHR33121">
    <property type="entry name" value="CYCLIC DI-GMP PHOSPHODIESTERASE PDEF"/>
    <property type="match status" value="1"/>
</dbReference>
<evidence type="ECO:0000256" key="1">
    <source>
        <dbReference type="PROSITE-ProRule" id="PRU00169"/>
    </source>
</evidence>
<gene>
    <name evidence="4" type="ORF">FU658_11400</name>
</gene>
<dbReference type="PROSITE" id="PS50110">
    <property type="entry name" value="RESPONSE_REGULATORY"/>
    <property type="match status" value="1"/>
</dbReference>
<dbReference type="SUPFAM" id="SSF52172">
    <property type="entry name" value="CheY-like"/>
    <property type="match status" value="1"/>
</dbReference>
<keyword evidence="5" id="KW-1185">Reference proteome</keyword>
<evidence type="ECO:0000259" key="2">
    <source>
        <dbReference type="PROSITE" id="PS50110"/>
    </source>
</evidence>
<dbReference type="PROSITE" id="PS50883">
    <property type="entry name" value="EAL"/>
    <property type="match status" value="1"/>
</dbReference>
<dbReference type="InterPro" id="IPR001633">
    <property type="entry name" value="EAL_dom"/>
</dbReference>
<dbReference type="OrthoDB" id="9812358at2"/>
<dbReference type="GO" id="GO:0071111">
    <property type="term" value="F:cyclic-guanylate-specific phosphodiesterase activity"/>
    <property type="evidence" value="ECO:0007669"/>
    <property type="project" value="InterPro"/>
</dbReference>
<name>A0A5C8KJG9_9GAMM</name>
<dbReference type="Pfam" id="PF00563">
    <property type="entry name" value="EAL"/>
    <property type="match status" value="1"/>
</dbReference>
<reference evidence="4 5" key="1">
    <citation type="submission" date="2019-08" db="EMBL/GenBank/DDBJ databases">
        <authorList>
            <person name="Karlyshev A.V."/>
        </authorList>
    </citation>
    <scope>NUCLEOTIDE SEQUENCE [LARGE SCALE GENOMIC DNA]</scope>
    <source>
        <strain evidence="4 5">Alg18-2.2</strain>
    </source>
</reference>
<dbReference type="Proteomes" id="UP000321248">
    <property type="component" value="Unassembled WGS sequence"/>
</dbReference>
<dbReference type="EMBL" id="VRTS01000008">
    <property type="protein sequence ID" value="TXK60742.1"/>
    <property type="molecule type" value="Genomic_DNA"/>
</dbReference>
<dbReference type="InterPro" id="IPR035919">
    <property type="entry name" value="EAL_sf"/>
</dbReference>
<evidence type="ECO:0000259" key="3">
    <source>
        <dbReference type="PROSITE" id="PS50883"/>
    </source>
</evidence>
<proteinExistence type="predicted"/>
<dbReference type="Gene3D" id="3.40.50.2300">
    <property type="match status" value="1"/>
</dbReference>
<dbReference type="SMART" id="SM00448">
    <property type="entry name" value="REC"/>
    <property type="match status" value="1"/>
</dbReference>
<keyword evidence="1" id="KW-0597">Phosphoprotein</keyword>
<dbReference type="Gene3D" id="3.20.20.450">
    <property type="entry name" value="EAL domain"/>
    <property type="match status" value="1"/>
</dbReference>
<evidence type="ECO:0000313" key="5">
    <source>
        <dbReference type="Proteomes" id="UP000321248"/>
    </source>
</evidence>
<dbReference type="InterPro" id="IPR011006">
    <property type="entry name" value="CheY-like_superfamily"/>
</dbReference>
<feature type="modified residue" description="4-aspartylphosphate" evidence="1">
    <location>
        <position position="72"/>
    </location>
</feature>
<protein>
    <submittedName>
        <fullName evidence="4">EAL domain-containing response regulator</fullName>
    </submittedName>
</protein>
<dbReference type="Pfam" id="PF00072">
    <property type="entry name" value="Response_reg"/>
    <property type="match status" value="1"/>
</dbReference>
<dbReference type="GO" id="GO:0000160">
    <property type="term" value="P:phosphorelay signal transduction system"/>
    <property type="evidence" value="ECO:0007669"/>
    <property type="project" value="InterPro"/>
</dbReference>
<dbReference type="SMART" id="SM00052">
    <property type="entry name" value="EAL"/>
    <property type="match status" value="1"/>
</dbReference>
<dbReference type="AlphaFoldDB" id="A0A5C8KJG9"/>
<organism evidence="4 5">
    <name type="scientific">Alkalisalibacterium limincola</name>
    <dbReference type="NCBI Taxonomy" id="2699169"/>
    <lineage>
        <taxon>Bacteria</taxon>
        <taxon>Pseudomonadati</taxon>
        <taxon>Pseudomonadota</taxon>
        <taxon>Gammaproteobacteria</taxon>
        <taxon>Lysobacterales</taxon>
        <taxon>Lysobacteraceae</taxon>
        <taxon>Alkalisalibacterium</taxon>
    </lineage>
</organism>
<feature type="domain" description="Response regulatory" evidence="2">
    <location>
        <begin position="20"/>
        <end position="142"/>
    </location>
</feature>
<dbReference type="InterPro" id="IPR050706">
    <property type="entry name" value="Cyclic-di-GMP_PDE-like"/>
</dbReference>
<sequence>MKWTMRVAGQGASMALQGLCVMVVEDHGFQRRMALRLLADLGLTRVHEAANGHAALEQLESLQPVADIVIVDLDLPGMDGVEFIGHLADRRLAHSIVVASAMDSALIGTVELIAQSSGLQVLGSVEKPLSAGKLAAVLSNFHAVAAGGASPAEALVSVDMLREAIDAEAFQPWFQPQAELRNGKIVAVEMLARWPQQDGGMIEPLRFIPLLEQHGLIDAFTEQMLARSCRHREAWVRDGLDLKLAVNISALCLGDAATADRLEAIVRGEGVDPASVVLEITEGSVICGSPTSLSVLARLRLKGFGLSIDDFGTGYASLSRLSHVPFTELKIDRGFVTGAPGVARKKAVIEASIDLARKLDLRIVGEGVETAEEWELLARCGCGLAQGYLIGRPVPASELPSVVADWRRPGA</sequence>
<dbReference type="SUPFAM" id="SSF141868">
    <property type="entry name" value="EAL domain-like"/>
    <property type="match status" value="1"/>
</dbReference>
<feature type="domain" description="EAL" evidence="3">
    <location>
        <begin position="154"/>
        <end position="407"/>
    </location>
</feature>
<dbReference type="CDD" id="cd01948">
    <property type="entry name" value="EAL"/>
    <property type="match status" value="1"/>
</dbReference>
<evidence type="ECO:0000313" key="4">
    <source>
        <dbReference type="EMBL" id="TXK60742.1"/>
    </source>
</evidence>
<accession>A0A5C8KJG9</accession>
<comment type="caution">
    <text evidence="4">The sequence shown here is derived from an EMBL/GenBank/DDBJ whole genome shotgun (WGS) entry which is preliminary data.</text>
</comment>
<dbReference type="PANTHER" id="PTHR33121:SF79">
    <property type="entry name" value="CYCLIC DI-GMP PHOSPHODIESTERASE PDED-RELATED"/>
    <property type="match status" value="1"/>
</dbReference>
<dbReference type="InterPro" id="IPR001789">
    <property type="entry name" value="Sig_transdc_resp-reg_receiver"/>
</dbReference>